<proteinExistence type="predicted"/>
<comment type="caution">
    <text evidence="1">The sequence shown here is derived from an EMBL/GenBank/DDBJ whole genome shotgun (WGS) entry which is preliminary data.</text>
</comment>
<reference evidence="1" key="1">
    <citation type="journal article" date="2020" name="bioRxiv">
        <title>Hybrid origin of Populus tomentosa Carr. identified through genome sequencing and phylogenomic analysis.</title>
        <authorList>
            <person name="An X."/>
            <person name="Gao K."/>
            <person name="Chen Z."/>
            <person name="Li J."/>
            <person name="Yang X."/>
            <person name="Yang X."/>
            <person name="Zhou J."/>
            <person name="Guo T."/>
            <person name="Zhao T."/>
            <person name="Huang S."/>
            <person name="Miao D."/>
            <person name="Khan W.U."/>
            <person name="Rao P."/>
            <person name="Ye M."/>
            <person name="Lei B."/>
            <person name="Liao W."/>
            <person name="Wang J."/>
            <person name="Ji L."/>
            <person name="Li Y."/>
            <person name="Guo B."/>
            <person name="Mustafa N.S."/>
            <person name="Li S."/>
            <person name="Yun Q."/>
            <person name="Keller S.R."/>
            <person name="Mao J."/>
            <person name="Zhang R."/>
            <person name="Strauss S.H."/>
        </authorList>
    </citation>
    <scope>NUCLEOTIDE SEQUENCE</scope>
    <source>
        <strain evidence="1">GM15</strain>
        <tissue evidence="1">Leaf</tissue>
    </source>
</reference>
<name>A0A8X7YY79_POPTO</name>
<accession>A0A8X7YY79</accession>
<sequence length="236" mass="26025">MEVLESKKTHHRQELGSVSVEDQLSISSKDHVTVKESVVDVLSEISKYCDIYLMERTLDDESGKLADIGFTFQPLDQVERINFKKYELEALFSLKRDKMEWRFRELLRGSEFFGLNRRKVVAMIQGCKIRPVGLVRTTMDTRCLWGCLGGTWWLLDTGSGFCARGNIPGLSVVADGFGWGVVGGSGGLVEEKVDSVIIGHGDGGGCVWCVGGGVKSGAVVLLQSGKFSNRKLEVEK</sequence>
<evidence type="ECO:0000313" key="2">
    <source>
        <dbReference type="Proteomes" id="UP000886885"/>
    </source>
</evidence>
<dbReference type="EMBL" id="JAAWWB010000020">
    <property type="protein sequence ID" value="KAG6757547.1"/>
    <property type="molecule type" value="Genomic_DNA"/>
</dbReference>
<protein>
    <submittedName>
        <fullName evidence="1">Uncharacterized protein</fullName>
    </submittedName>
</protein>
<keyword evidence="2" id="KW-1185">Reference proteome</keyword>
<gene>
    <name evidence="1" type="ORF">POTOM_037863</name>
</gene>
<evidence type="ECO:0000313" key="1">
    <source>
        <dbReference type="EMBL" id="KAG6757547.1"/>
    </source>
</evidence>
<dbReference type="AlphaFoldDB" id="A0A8X7YY79"/>
<dbReference type="Proteomes" id="UP000886885">
    <property type="component" value="Chromosome 10D"/>
</dbReference>
<organism evidence="1 2">
    <name type="scientific">Populus tomentosa</name>
    <name type="common">Chinese white poplar</name>
    <dbReference type="NCBI Taxonomy" id="118781"/>
    <lineage>
        <taxon>Eukaryota</taxon>
        <taxon>Viridiplantae</taxon>
        <taxon>Streptophyta</taxon>
        <taxon>Embryophyta</taxon>
        <taxon>Tracheophyta</taxon>
        <taxon>Spermatophyta</taxon>
        <taxon>Magnoliopsida</taxon>
        <taxon>eudicotyledons</taxon>
        <taxon>Gunneridae</taxon>
        <taxon>Pentapetalae</taxon>
        <taxon>rosids</taxon>
        <taxon>fabids</taxon>
        <taxon>Malpighiales</taxon>
        <taxon>Salicaceae</taxon>
        <taxon>Saliceae</taxon>
        <taxon>Populus</taxon>
    </lineage>
</organism>